<protein>
    <submittedName>
        <fullName evidence="1">Uncharacterized protein</fullName>
    </submittedName>
</protein>
<dbReference type="AlphaFoldDB" id="A0A8C7XZ61"/>
<reference evidence="1" key="2">
    <citation type="submission" date="2025-09" db="UniProtKB">
        <authorList>
            <consortium name="Ensembl"/>
        </authorList>
    </citation>
    <scope>IDENTIFICATION</scope>
</reference>
<proteinExistence type="predicted"/>
<name>A0A8C7XZ61_9TELE</name>
<keyword evidence="2" id="KW-1185">Reference proteome</keyword>
<dbReference type="InterPro" id="IPR052609">
    <property type="entry name" value="Ribosome_Biogenesis_Reg"/>
</dbReference>
<accession>A0A8C7XZ61</accession>
<dbReference type="Ensembl" id="ENSOSIT00000020713.1">
    <property type="protein sequence ID" value="ENSOSIP00000019608.1"/>
    <property type="gene ID" value="ENSOSIG00000010538.1"/>
</dbReference>
<dbReference type="Proteomes" id="UP000694383">
    <property type="component" value="Unplaced"/>
</dbReference>
<dbReference type="GO" id="GO:0042254">
    <property type="term" value="P:ribosome biogenesis"/>
    <property type="evidence" value="ECO:0007669"/>
    <property type="project" value="TreeGrafter"/>
</dbReference>
<evidence type="ECO:0000313" key="2">
    <source>
        <dbReference type="Proteomes" id="UP000694383"/>
    </source>
</evidence>
<evidence type="ECO:0000313" key="1">
    <source>
        <dbReference type="Ensembl" id="ENSOSIP00000019608.1"/>
    </source>
</evidence>
<dbReference type="PANTHER" id="PTHR15682">
    <property type="entry name" value="UNHEALTHY RIBOSOME BIOGENESIS PROTEIN 2 HOMOLOG"/>
    <property type="match status" value="1"/>
</dbReference>
<dbReference type="GO" id="GO:0005730">
    <property type="term" value="C:nucleolus"/>
    <property type="evidence" value="ECO:0007669"/>
    <property type="project" value="TreeGrafter"/>
</dbReference>
<dbReference type="GeneTree" id="ENSGT00390000009258"/>
<reference evidence="1" key="1">
    <citation type="submission" date="2025-08" db="UniProtKB">
        <authorList>
            <consortium name="Ensembl"/>
        </authorList>
    </citation>
    <scope>IDENTIFICATION</scope>
</reference>
<sequence length="136" mass="15399">MLSLSLVCDRVPTAAAMAAIYSGIHLKLRSPQTPWEDKLKLARFAWISSQCLLPNKEQVLLDWCIYALTLWHNKKAELSQDVLEGLWHYLDDVLHSQKLQTFLKQGKTVTLRLNFAQVCGQLGETAGVCGKSYLMH</sequence>
<organism evidence="1 2">
    <name type="scientific">Oryzias sinensis</name>
    <name type="common">Chinese medaka</name>
    <dbReference type="NCBI Taxonomy" id="183150"/>
    <lineage>
        <taxon>Eukaryota</taxon>
        <taxon>Metazoa</taxon>
        <taxon>Chordata</taxon>
        <taxon>Craniata</taxon>
        <taxon>Vertebrata</taxon>
        <taxon>Euteleostomi</taxon>
        <taxon>Actinopterygii</taxon>
        <taxon>Neopterygii</taxon>
        <taxon>Teleostei</taxon>
        <taxon>Neoteleostei</taxon>
        <taxon>Acanthomorphata</taxon>
        <taxon>Ovalentaria</taxon>
        <taxon>Atherinomorphae</taxon>
        <taxon>Beloniformes</taxon>
        <taxon>Adrianichthyidae</taxon>
        <taxon>Oryziinae</taxon>
        <taxon>Oryzias</taxon>
    </lineage>
</organism>
<dbReference type="PANTHER" id="PTHR15682:SF2">
    <property type="entry name" value="UNHEALTHY RIBOSOME BIOGENESIS PROTEIN 2 HOMOLOG"/>
    <property type="match status" value="1"/>
</dbReference>